<evidence type="ECO:0000256" key="2">
    <source>
        <dbReference type="SAM" id="SignalP"/>
    </source>
</evidence>
<accession>A0A5C0ULR5</accession>
<feature type="compositionally biased region" description="Basic residues" evidence="1">
    <location>
        <begin position="142"/>
        <end position="153"/>
    </location>
</feature>
<evidence type="ECO:0000313" key="3">
    <source>
        <dbReference type="EMBL" id="QEK39824.1"/>
    </source>
</evidence>
<keyword evidence="2" id="KW-0732">Signal</keyword>
<feature type="compositionally biased region" description="Polar residues" evidence="1">
    <location>
        <begin position="154"/>
        <end position="165"/>
    </location>
</feature>
<protein>
    <submittedName>
        <fullName evidence="3">Uncharacterized protein</fullName>
    </submittedName>
</protein>
<feature type="signal peptide" evidence="2">
    <location>
        <begin position="1"/>
        <end position="23"/>
    </location>
</feature>
<reference evidence="3 4" key="1">
    <citation type="submission" date="2019-08" db="EMBL/GenBank/DDBJ databases">
        <title>Highly reduced genomes of protist endosymbionts show evolutionary convergence.</title>
        <authorList>
            <person name="George E."/>
            <person name="Husnik F."/>
            <person name="Tashyreva D."/>
            <person name="Prokopchuk G."/>
            <person name="Horak A."/>
            <person name="Kwong W.K."/>
            <person name="Lukes J."/>
            <person name="Keeling P.J."/>
        </authorList>
    </citation>
    <scope>NUCLEOTIDE SEQUENCE [LARGE SCALE GENOMIC DNA]</scope>
    <source>
        <strain evidence="3">1621</strain>
    </source>
</reference>
<feature type="region of interest" description="Disordered" evidence="1">
    <location>
        <begin position="142"/>
        <end position="165"/>
    </location>
</feature>
<dbReference type="KEGG" id="snay:FZC37_02720"/>
<proteinExistence type="predicted"/>
<keyword evidence="4" id="KW-1185">Reference proteome</keyword>
<gene>
    <name evidence="3" type="ORF">FZC37_02720</name>
</gene>
<sequence length="165" mass="18809">MLKFFNSCLVLIFGLCVVTNVYAASDDKALSLASNTAASDPATNTSAIEQNNSLALKSLEYERVINEYTKYLSSVPKEVKEEEIKYFENLADIDKELVRLRKLKTSLYMQLSDAVKSHQAKKRDFERKLRFLSSIQNDNLNKAKKKYSGRKKNNNGTSFKSSFKK</sequence>
<dbReference type="AlphaFoldDB" id="A0A5C0ULR5"/>
<dbReference type="RefSeq" id="WP_148952185.1">
    <property type="nucleotide sequence ID" value="NZ_CP043312.1"/>
</dbReference>
<dbReference type="Proteomes" id="UP000323844">
    <property type="component" value="Chromosome"/>
</dbReference>
<name>A0A5C0ULR5_9RICK</name>
<feature type="chain" id="PRO_5022890709" evidence="2">
    <location>
        <begin position="24"/>
        <end position="165"/>
    </location>
</feature>
<dbReference type="EMBL" id="CP043312">
    <property type="protein sequence ID" value="QEK39824.1"/>
    <property type="molecule type" value="Genomic_DNA"/>
</dbReference>
<organism evidence="3 4">
    <name type="scientific">Candidatus Sneabacter namystus</name>
    <dbReference type="NCBI Taxonomy" id="2601646"/>
    <lineage>
        <taxon>Bacteria</taxon>
        <taxon>Pseudomonadati</taxon>
        <taxon>Pseudomonadota</taxon>
        <taxon>Alphaproteobacteria</taxon>
        <taxon>Rickettsiales</taxon>
        <taxon>Rickettsiaceae</taxon>
        <taxon>Rickettsieae</taxon>
        <taxon>Candidatus Sneabacter</taxon>
    </lineage>
</organism>
<evidence type="ECO:0000256" key="1">
    <source>
        <dbReference type="SAM" id="MobiDB-lite"/>
    </source>
</evidence>
<evidence type="ECO:0000313" key="4">
    <source>
        <dbReference type="Proteomes" id="UP000323844"/>
    </source>
</evidence>